<gene>
    <name evidence="1" type="ORF">DA792_00435</name>
</gene>
<organism evidence="1 2">
    <name type="scientific">Celeribacter baekdonensis</name>
    <dbReference type="NCBI Taxonomy" id="875171"/>
    <lineage>
        <taxon>Bacteria</taxon>
        <taxon>Pseudomonadati</taxon>
        <taxon>Pseudomonadota</taxon>
        <taxon>Alphaproteobacteria</taxon>
        <taxon>Rhodobacterales</taxon>
        <taxon>Roseobacteraceae</taxon>
        <taxon>Celeribacter</taxon>
    </lineage>
</organism>
<dbReference type="Proteomes" id="UP000241447">
    <property type="component" value="Plasmid pCBLh4a"/>
</dbReference>
<proteinExistence type="predicted"/>
<reference evidence="1 2" key="1">
    <citation type="submission" date="2018-03" db="EMBL/GenBank/DDBJ databases">
        <title>The Complete Genome of Celeribacter baekdonensis strain LH4, a Thiosulfate-Oxidizing Alphaproteobacterium Isolated from Gulf of Mexico Continental Slope Sediments.</title>
        <authorList>
            <person name="Flood B.E."/>
            <person name="Bailey J.V."/>
            <person name="Leprich D."/>
        </authorList>
    </citation>
    <scope>NUCLEOTIDE SEQUENCE [LARGE SCALE GENOMIC DNA]</scope>
    <source>
        <strain evidence="1 2">LH4</strain>
        <plasmid evidence="2">Plasmid pcblh4a</plasmid>
    </source>
</reference>
<dbReference type="RefSeq" id="WP_107717416.1">
    <property type="nucleotide sequence ID" value="NZ_CP028472.1"/>
</dbReference>
<dbReference type="Pfam" id="PF06500">
    <property type="entry name" value="FrsA-like"/>
    <property type="match status" value="1"/>
</dbReference>
<dbReference type="EMBL" id="CP028472">
    <property type="protein sequence ID" value="AVW89715.1"/>
    <property type="molecule type" value="Genomic_DNA"/>
</dbReference>
<dbReference type="AlphaFoldDB" id="A0A2R4LXT8"/>
<accession>A0A2R4LXT8</accession>
<dbReference type="InterPro" id="IPR010520">
    <property type="entry name" value="FrsA-like"/>
</dbReference>
<sequence>MHTNRRFQTTERERLHEQVRSTPTHCGCGCLSGTARLCAGHLPEASADDGSGSFVAFREVEGQWYHPPEFAGDSNADVYRAVYARIAAADGQRSDNGDIDSIAAFGPGNWTYEWDQEGAARGWF</sequence>
<dbReference type="OrthoDB" id="3647650at2"/>
<dbReference type="KEGG" id="cbak:DA792_00435"/>
<keyword evidence="1" id="KW-0614">Plasmid</keyword>
<name>A0A2R4LXT8_9RHOB</name>
<evidence type="ECO:0000313" key="2">
    <source>
        <dbReference type="Proteomes" id="UP000241447"/>
    </source>
</evidence>
<geneLocation type="plasmid" evidence="2">
    <name>pcblh4a</name>
</geneLocation>
<protein>
    <submittedName>
        <fullName evidence="1">Uncharacterized protein</fullName>
    </submittedName>
</protein>
<evidence type="ECO:0000313" key="1">
    <source>
        <dbReference type="EMBL" id="AVW89715.1"/>
    </source>
</evidence>